<dbReference type="Gene3D" id="2.60.40.1820">
    <property type="match status" value="1"/>
</dbReference>
<dbReference type="EMBL" id="QGGQ01000004">
    <property type="protein sequence ID" value="PWK23533.1"/>
    <property type="molecule type" value="Genomic_DNA"/>
</dbReference>
<dbReference type="OrthoDB" id="1144002at2"/>
<protein>
    <recommendedName>
        <fullName evidence="5">Late embryogenesis abundant protein</fullName>
    </recommendedName>
</protein>
<dbReference type="EMBL" id="JACWLN010000004">
    <property type="protein sequence ID" value="MBD1261225.1"/>
    <property type="molecule type" value="Genomic_DNA"/>
</dbReference>
<evidence type="ECO:0000313" key="3">
    <source>
        <dbReference type="Proteomes" id="UP000245667"/>
    </source>
</evidence>
<evidence type="ECO:0000313" key="1">
    <source>
        <dbReference type="EMBL" id="MBD1261225.1"/>
    </source>
</evidence>
<dbReference type="Proteomes" id="UP000245667">
    <property type="component" value="Unassembled WGS sequence"/>
</dbReference>
<organism evidence="2 3">
    <name type="scientific">Maribacter polysiphoniae</name>
    <dbReference type="NCBI Taxonomy" id="429344"/>
    <lineage>
        <taxon>Bacteria</taxon>
        <taxon>Pseudomonadati</taxon>
        <taxon>Bacteroidota</taxon>
        <taxon>Flavobacteriia</taxon>
        <taxon>Flavobacteriales</taxon>
        <taxon>Flavobacteriaceae</taxon>
        <taxon>Maribacter</taxon>
    </lineage>
</organism>
<comment type="caution">
    <text evidence="2">The sequence shown here is derived from an EMBL/GenBank/DDBJ whole genome shotgun (WGS) entry which is preliminary data.</text>
</comment>
<keyword evidence="4" id="KW-1185">Reference proteome</keyword>
<evidence type="ECO:0008006" key="5">
    <source>
        <dbReference type="Google" id="ProtNLM"/>
    </source>
</evidence>
<dbReference type="AlphaFoldDB" id="A0A316E497"/>
<sequence length="153" mass="16976">MKKVFFILVLTVLGQSCTFNQKPEFVGIDSVSVKEASTNAITLLAEARFNNKNDLGGTLLTDEIKVYVDGIYLATVSSEAFDVPAKDNFIVPLVVNLPLSELFKEDKGNLFGAILNQVLNKKMKVEFKGNITYRLAGFSYDYAVDHSQEITIQ</sequence>
<evidence type="ECO:0000313" key="4">
    <source>
        <dbReference type="Proteomes" id="UP000651837"/>
    </source>
</evidence>
<dbReference type="PROSITE" id="PS51257">
    <property type="entry name" value="PROKAR_LIPOPROTEIN"/>
    <property type="match status" value="1"/>
</dbReference>
<dbReference type="RefSeq" id="WP_109650248.1">
    <property type="nucleotide sequence ID" value="NZ_JACWLN010000004.1"/>
</dbReference>
<accession>A0A316E497</accession>
<reference evidence="1 4" key="2">
    <citation type="submission" date="2020-07" db="EMBL/GenBank/DDBJ databases">
        <title>The draft genome sequence of Maribacter polysiphoniae KCTC 22021.</title>
        <authorList>
            <person name="Mu L."/>
        </authorList>
    </citation>
    <scope>NUCLEOTIDE SEQUENCE [LARGE SCALE GENOMIC DNA]</scope>
    <source>
        <strain evidence="1 4">KCTC 22021</strain>
    </source>
</reference>
<dbReference type="SUPFAM" id="SSF117070">
    <property type="entry name" value="LEA14-like"/>
    <property type="match status" value="1"/>
</dbReference>
<evidence type="ECO:0000313" key="2">
    <source>
        <dbReference type="EMBL" id="PWK23533.1"/>
    </source>
</evidence>
<gene>
    <name evidence="1" type="ORF">HZY62_11535</name>
    <name evidence="2" type="ORF">LX92_02099</name>
</gene>
<dbReference type="Proteomes" id="UP000651837">
    <property type="component" value="Unassembled WGS sequence"/>
</dbReference>
<proteinExistence type="predicted"/>
<name>A0A316E497_9FLAO</name>
<reference evidence="2 3" key="1">
    <citation type="submission" date="2018-05" db="EMBL/GenBank/DDBJ databases">
        <title>Genomic Encyclopedia of Archaeal and Bacterial Type Strains, Phase II (KMG-II): from individual species to whole genera.</title>
        <authorList>
            <person name="Goeker M."/>
        </authorList>
    </citation>
    <scope>NUCLEOTIDE SEQUENCE [LARGE SCALE GENOMIC DNA]</scope>
    <source>
        <strain evidence="2 3">DSM 23514</strain>
    </source>
</reference>